<dbReference type="InterPro" id="IPR036881">
    <property type="entry name" value="Glyco_hydro_3_C_sf"/>
</dbReference>
<feature type="domain" description="PA14" evidence="5">
    <location>
        <begin position="387"/>
        <end position="537"/>
    </location>
</feature>
<name>A0ABW0SD68_9RHOB</name>
<comment type="caution">
    <text evidence="6">The sequence shown here is derived from an EMBL/GenBank/DDBJ whole genome shotgun (WGS) entry which is preliminary data.</text>
</comment>
<evidence type="ECO:0000256" key="4">
    <source>
        <dbReference type="RuleBase" id="RU361161"/>
    </source>
</evidence>
<evidence type="ECO:0000313" key="6">
    <source>
        <dbReference type="EMBL" id="MFC5566584.1"/>
    </source>
</evidence>
<dbReference type="InterPro" id="IPR036962">
    <property type="entry name" value="Glyco_hydro_3_N_sf"/>
</dbReference>
<keyword evidence="2 4" id="KW-0378">Hydrolase</keyword>
<comment type="similarity">
    <text evidence="1 4">Belongs to the glycosyl hydrolase 3 family.</text>
</comment>
<evidence type="ECO:0000259" key="5">
    <source>
        <dbReference type="PROSITE" id="PS51820"/>
    </source>
</evidence>
<dbReference type="SUPFAM" id="SSF56988">
    <property type="entry name" value="Anthrax protective antigen"/>
    <property type="match status" value="1"/>
</dbReference>
<sequence>MIGTRIEGLVDAMTLEEQVSLLSGRDFWSLPAIERLGIGSLRVTDGPNGARGGGSLIGGVRSAAFPVGIALGATWDPDLVSEIGAALADEAKAKGAHVLLAPTVNLHRTQTNGRNFECYSEDPVLSAELAVGYIEGLQGQGIAATVKHFVGNESEIQRTTISSEIHERTLRELYLVPFEAAVKRAGAWAVMTSYNRLGGTYTSEHPWLLTEVLRGDWGFDGVVMSDWFGSHSTAPTMLAGLDLEMPGPARDRGHRLVAAVEAGEVAAKVVRERALNVLRLMARTGALDDHRPREERAEDRPEHRALIRRAGAEGMVLLASDGTLPLREPASVAVIGPNAKVAQIMGGGSAQLNAHYRVSPWDGLAAALGKERLTHAHGCDNAKFQPVLPGPLRMEIFANRALSGEPVAVEEMPEAQGFWFGTLNGGASASDFSARITGRFTAPRSGTWTVGLRAAGLARVRIDGREVAEAWESWTRGTTFFEEGNDEVLGEAVLEADRTYEIEILFATRPSESLGFSALAVGLGLPSGDAEIDEAVEAARRAEVAVVCVGRDASWDTEGADLPGIALPGRQAELIEAVAAANPRTVVVLQTGGPVEMPWLPRVAAVLQAWYPGQEAGNAIADVLLGRAEPGGRLPQTFPARMEDGATFSQDREVYPGLDGRVRYEEGVFIGYRHHDRVGTPPLFPFGHGLSYTTFAMADLAVAEDGGEVRVAVTATNTGARAGSEVVQIYVTPAPAPVPRPARELKGFAKVRLSPGESRRVEIALPARAFARFDAERREWVMEAGTYGIEVGRSAADLPLSGEWMARTARRWAP</sequence>
<proteinExistence type="inferred from homology"/>
<dbReference type="RefSeq" id="WP_209840651.1">
    <property type="nucleotide sequence ID" value="NZ_JAGGJP010000008.1"/>
</dbReference>
<dbReference type="EMBL" id="JBHSNA010000006">
    <property type="protein sequence ID" value="MFC5566584.1"/>
    <property type="molecule type" value="Genomic_DNA"/>
</dbReference>
<dbReference type="SMART" id="SM01217">
    <property type="entry name" value="Fn3_like"/>
    <property type="match status" value="1"/>
</dbReference>
<keyword evidence="7" id="KW-1185">Reference proteome</keyword>
<dbReference type="Gene3D" id="3.40.50.1700">
    <property type="entry name" value="Glycoside hydrolase family 3 C-terminal domain"/>
    <property type="match status" value="1"/>
</dbReference>
<reference evidence="7" key="1">
    <citation type="journal article" date="2019" name="Int. J. Syst. Evol. Microbiol.">
        <title>The Global Catalogue of Microorganisms (GCM) 10K type strain sequencing project: providing services to taxonomists for standard genome sequencing and annotation.</title>
        <authorList>
            <consortium name="The Broad Institute Genomics Platform"/>
            <consortium name="The Broad Institute Genome Sequencing Center for Infectious Disease"/>
            <person name="Wu L."/>
            <person name="Ma J."/>
        </authorList>
    </citation>
    <scope>NUCLEOTIDE SEQUENCE [LARGE SCALE GENOMIC DNA]</scope>
    <source>
        <strain evidence="7">KACC 11588</strain>
    </source>
</reference>
<evidence type="ECO:0000256" key="3">
    <source>
        <dbReference type="ARBA" id="ARBA00023295"/>
    </source>
</evidence>
<dbReference type="SUPFAM" id="SSF52279">
    <property type="entry name" value="Beta-D-glucan exohydrolase, C-terminal domain"/>
    <property type="match status" value="1"/>
</dbReference>
<dbReference type="InterPro" id="IPR002772">
    <property type="entry name" value="Glyco_hydro_3_C"/>
</dbReference>
<organism evidence="6 7">
    <name type="scientific">Rubellimicrobium aerolatum</name>
    <dbReference type="NCBI Taxonomy" id="490979"/>
    <lineage>
        <taxon>Bacteria</taxon>
        <taxon>Pseudomonadati</taxon>
        <taxon>Pseudomonadota</taxon>
        <taxon>Alphaproteobacteria</taxon>
        <taxon>Rhodobacterales</taxon>
        <taxon>Roseobacteraceae</taxon>
        <taxon>Rubellimicrobium</taxon>
    </lineage>
</organism>
<dbReference type="Proteomes" id="UP001596056">
    <property type="component" value="Unassembled WGS sequence"/>
</dbReference>
<evidence type="ECO:0000313" key="7">
    <source>
        <dbReference type="Proteomes" id="UP001596056"/>
    </source>
</evidence>
<evidence type="ECO:0000256" key="1">
    <source>
        <dbReference type="ARBA" id="ARBA00005336"/>
    </source>
</evidence>
<evidence type="ECO:0000256" key="2">
    <source>
        <dbReference type="ARBA" id="ARBA00022801"/>
    </source>
</evidence>
<dbReference type="Gene3D" id="2.60.120.260">
    <property type="entry name" value="Galactose-binding domain-like"/>
    <property type="match status" value="1"/>
</dbReference>
<dbReference type="InterPro" id="IPR019800">
    <property type="entry name" value="Glyco_hydro_3_AS"/>
</dbReference>
<dbReference type="InterPro" id="IPR037524">
    <property type="entry name" value="PA14/GLEYA"/>
</dbReference>
<gene>
    <name evidence="6" type="ORF">ACFPOC_09150</name>
</gene>
<dbReference type="InterPro" id="IPR017853">
    <property type="entry name" value="GH"/>
</dbReference>
<dbReference type="PANTHER" id="PTHR42715">
    <property type="entry name" value="BETA-GLUCOSIDASE"/>
    <property type="match status" value="1"/>
</dbReference>
<dbReference type="PRINTS" id="PR00133">
    <property type="entry name" value="GLHYDRLASE3"/>
</dbReference>
<protein>
    <submittedName>
        <fullName evidence="6">Glycoside hydrolase family 3 C-terminal domain-containing protein</fullName>
    </submittedName>
</protein>
<dbReference type="Pfam" id="PF01915">
    <property type="entry name" value="Glyco_hydro_3_C"/>
    <property type="match status" value="1"/>
</dbReference>
<dbReference type="PANTHER" id="PTHR42715:SF3">
    <property type="entry name" value="BETA-GLUCOSIDASE B-RELATED"/>
    <property type="match status" value="1"/>
</dbReference>
<dbReference type="Pfam" id="PF07691">
    <property type="entry name" value="PA14"/>
    <property type="match status" value="1"/>
</dbReference>
<dbReference type="Pfam" id="PF14310">
    <property type="entry name" value="Fn3-like"/>
    <property type="match status" value="1"/>
</dbReference>
<dbReference type="InterPro" id="IPR026891">
    <property type="entry name" value="Fn3-like"/>
</dbReference>
<dbReference type="Gene3D" id="3.20.20.300">
    <property type="entry name" value="Glycoside hydrolase, family 3, N-terminal domain"/>
    <property type="match status" value="1"/>
</dbReference>
<dbReference type="InterPro" id="IPR001764">
    <property type="entry name" value="Glyco_hydro_3_N"/>
</dbReference>
<dbReference type="PROSITE" id="PS51820">
    <property type="entry name" value="PA14"/>
    <property type="match status" value="1"/>
</dbReference>
<dbReference type="Pfam" id="PF00933">
    <property type="entry name" value="Glyco_hydro_3"/>
    <property type="match status" value="1"/>
</dbReference>
<dbReference type="PROSITE" id="PS00775">
    <property type="entry name" value="GLYCOSYL_HYDROL_F3"/>
    <property type="match status" value="1"/>
</dbReference>
<keyword evidence="3 4" id="KW-0326">Glycosidase</keyword>
<dbReference type="Gene3D" id="2.60.40.10">
    <property type="entry name" value="Immunoglobulins"/>
    <property type="match status" value="1"/>
</dbReference>
<dbReference type="SUPFAM" id="SSF51445">
    <property type="entry name" value="(Trans)glycosidases"/>
    <property type="match status" value="1"/>
</dbReference>
<dbReference type="InterPro" id="IPR013783">
    <property type="entry name" value="Ig-like_fold"/>
</dbReference>
<accession>A0ABW0SD68</accession>
<dbReference type="GO" id="GO:0016787">
    <property type="term" value="F:hydrolase activity"/>
    <property type="evidence" value="ECO:0007669"/>
    <property type="project" value="UniProtKB-KW"/>
</dbReference>
<dbReference type="SMART" id="SM00758">
    <property type="entry name" value="PA14"/>
    <property type="match status" value="1"/>
</dbReference>
<dbReference type="InterPro" id="IPR050288">
    <property type="entry name" value="Cellulose_deg_GH3"/>
</dbReference>
<dbReference type="InterPro" id="IPR011658">
    <property type="entry name" value="PA14_dom"/>
</dbReference>